<keyword evidence="1" id="KW-1133">Transmembrane helix</keyword>
<dbReference type="Proteomes" id="UP000316759">
    <property type="component" value="Unassembled WGS sequence"/>
</dbReference>
<feature type="transmembrane region" description="Helical" evidence="1">
    <location>
        <begin position="179"/>
        <end position="202"/>
    </location>
</feature>
<gene>
    <name evidence="2" type="ORF">FGIG_00810</name>
</gene>
<evidence type="ECO:0008006" key="4">
    <source>
        <dbReference type="Google" id="ProtNLM"/>
    </source>
</evidence>
<dbReference type="AlphaFoldDB" id="A0A504YLE6"/>
<accession>A0A504YLE6</accession>
<feature type="transmembrane region" description="Helical" evidence="1">
    <location>
        <begin position="72"/>
        <end position="91"/>
    </location>
</feature>
<dbReference type="PANTHER" id="PTHR13285:SF18">
    <property type="entry name" value="PROTEIN-CYSTEINE N-PALMITOYLTRANSFERASE RASP"/>
    <property type="match status" value="1"/>
</dbReference>
<comment type="caution">
    <text evidence="2">The sequence shown here is derived from an EMBL/GenBank/DDBJ whole genome shotgun (WGS) entry which is preliminary data.</text>
</comment>
<feature type="transmembrane region" description="Helical" evidence="1">
    <location>
        <begin position="292"/>
        <end position="314"/>
    </location>
</feature>
<evidence type="ECO:0000313" key="3">
    <source>
        <dbReference type="Proteomes" id="UP000316759"/>
    </source>
</evidence>
<organism evidence="2 3">
    <name type="scientific">Fasciola gigantica</name>
    <name type="common">Giant liver fluke</name>
    <dbReference type="NCBI Taxonomy" id="46835"/>
    <lineage>
        <taxon>Eukaryota</taxon>
        <taxon>Metazoa</taxon>
        <taxon>Spiralia</taxon>
        <taxon>Lophotrochozoa</taxon>
        <taxon>Platyhelminthes</taxon>
        <taxon>Trematoda</taxon>
        <taxon>Digenea</taxon>
        <taxon>Plagiorchiida</taxon>
        <taxon>Echinostomata</taxon>
        <taxon>Echinostomatoidea</taxon>
        <taxon>Fasciolidae</taxon>
        <taxon>Fasciola</taxon>
    </lineage>
</organism>
<dbReference type="GO" id="GO:0005783">
    <property type="term" value="C:endoplasmic reticulum"/>
    <property type="evidence" value="ECO:0007669"/>
    <property type="project" value="TreeGrafter"/>
</dbReference>
<feature type="transmembrane region" description="Helical" evidence="1">
    <location>
        <begin position="7"/>
        <end position="28"/>
    </location>
</feature>
<proteinExistence type="predicted"/>
<dbReference type="PANTHER" id="PTHR13285">
    <property type="entry name" value="ACYLTRANSFERASE"/>
    <property type="match status" value="1"/>
</dbReference>
<name>A0A504YLE6_FASGI</name>
<dbReference type="GO" id="GO:0016409">
    <property type="term" value="F:palmitoyltransferase activity"/>
    <property type="evidence" value="ECO:0007669"/>
    <property type="project" value="TreeGrafter"/>
</dbReference>
<dbReference type="STRING" id="46835.A0A504YLE6"/>
<feature type="transmembrane region" description="Helical" evidence="1">
    <location>
        <begin position="457"/>
        <end position="480"/>
    </location>
</feature>
<feature type="transmembrane region" description="Helical" evidence="1">
    <location>
        <begin position="559"/>
        <end position="578"/>
    </location>
</feature>
<feature type="transmembrane region" description="Helical" evidence="1">
    <location>
        <begin position="526"/>
        <end position="547"/>
    </location>
</feature>
<evidence type="ECO:0000256" key="1">
    <source>
        <dbReference type="SAM" id="Phobius"/>
    </source>
</evidence>
<feature type="transmembrane region" description="Helical" evidence="1">
    <location>
        <begin position="112"/>
        <end position="134"/>
    </location>
</feature>
<keyword evidence="3" id="KW-1185">Reference proteome</keyword>
<reference evidence="2 3" key="1">
    <citation type="submission" date="2019-04" db="EMBL/GenBank/DDBJ databases">
        <title>Annotation for the trematode Fasciola gigantica.</title>
        <authorList>
            <person name="Choi Y.-J."/>
        </authorList>
    </citation>
    <scope>NUCLEOTIDE SEQUENCE [LARGE SCALE GENOMIC DNA]</scope>
    <source>
        <strain evidence="2">Uganda_cow_1</strain>
    </source>
</reference>
<sequence>MVFSYEFLVYTLVYIFGFYGCWYSVYLASHEYMNLSRFVSLGLVEVREFLPSLGRRFKYITQDVSMNGEWNNLFKCMSYCSIVLLYLPISIMGSLFSRKVHQFSRIIVSTTILWHLMGMHVVLSVLSVTLFFFLVGWICGGYVILVWTPAIFLLYFSHQILEKLLLKQLLSFDADTARMLYGSFYSLHLMALLRATSLGLFLSERRTTVRGTNEDEGKHSQDLKRMQPHFVNTLLDALEFSFYLPTIVYGPLCNYEDWHNFIYKKTPPLLVRSLGRFRRLTLLHLTGRAVRLLSAAAFWSFMTCTFYANAILSYPVYLDMKLPKASRNPWMERGITVSSGTLWSCLNLAGIGFYFFHTMIYGIPGLISDTEQFAIETVQGWHSKAKREETEHDKGKYDGQSLCLVVSRPSCVFRITLFTEMWRTFDRGLYNFMFVHIYLPLRGSLPKPENSTTLSCLALILRSILASSLPFLFVLLFHSITKANTIWITINIIQFYLEKFIRWSDKNTLLGRKLREPNWIIWRHRLLGIFHATSMMSSLTGLTFFLFEYEVGMAFVKHILFSYGGLIHFIIYYGLYFTDLFRAEWFAYHGVPIGVHDAPMKNE</sequence>
<dbReference type="OrthoDB" id="420606at2759"/>
<protein>
    <recommendedName>
        <fullName evidence="4">Protein-cysteine N-palmitoyltransferase Rasp</fullName>
    </recommendedName>
</protein>
<dbReference type="EMBL" id="SUNJ01011800">
    <property type="protein sequence ID" value="TPP58610.1"/>
    <property type="molecule type" value="Genomic_DNA"/>
</dbReference>
<keyword evidence="1" id="KW-0812">Transmembrane</keyword>
<keyword evidence="1" id="KW-0472">Membrane</keyword>
<feature type="transmembrane region" description="Helical" evidence="1">
    <location>
        <begin position="140"/>
        <end position="158"/>
    </location>
</feature>
<feature type="transmembrane region" description="Helical" evidence="1">
    <location>
        <begin position="335"/>
        <end position="356"/>
    </location>
</feature>
<dbReference type="InterPro" id="IPR051085">
    <property type="entry name" value="MB_O-acyltransferase"/>
</dbReference>
<feature type="transmembrane region" description="Helical" evidence="1">
    <location>
        <begin position="428"/>
        <end position="445"/>
    </location>
</feature>
<evidence type="ECO:0000313" key="2">
    <source>
        <dbReference type="EMBL" id="TPP58610.1"/>
    </source>
</evidence>